<dbReference type="GO" id="GO:0005789">
    <property type="term" value="C:endoplasmic reticulum membrane"/>
    <property type="evidence" value="ECO:0007669"/>
    <property type="project" value="TreeGrafter"/>
</dbReference>
<evidence type="ECO:0000256" key="3">
    <source>
        <dbReference type="ARBA" id="ARBA00022955"/>
    </source>
</evidence>
<dbReference type="AlphaFoldDB" id="A0A420YN62"/>
<accession>A0A420YN62</accession>
<dbReference type="InterPro" id="IPR051593">
    <property type="entry name" value="Ergosterol_Biosynth_ERG27"/>
</dbReference>
<comment type="caution">
    <text evidence="8">The sequence shown here is derived from an EMBL/GenBank/DDBJ whole genome shotgun (WGS) entry which is preliminary data.</text>
</comment>
<keyword evidence="7" id="KW-1133">Transmembrane helix</keyword>
<keyword evidence="7" id="KW-0472">Membrane</keyword>
<evidence type="ECO:0000256" key="5">
    <source>
        <dbReference type="ARBA" id="ARBA00023098"/>
    </source>
</evidence>
<dbReference type="GO" id="GO:0006696">
    <property type="term" value="P:ergosterol biosynthetic process"/>
    <property type="evidence" value="ECO:0007669"/>
    <property type="project" value="TreeGrafter"/>
</dbReference>
<dbReference type="InterPro" id="IPR036291">
    <property type="entry name" value="NAD(P)-bd_dom_sf"/>
</dbReference>
<protein>
    <submittedName>
        <fullName evidence="8">3-keto-steroid reductase</fullName>
    </submittedName>
</protein>
<evidence type="ECO:0000256" key="2">
    <source>
        <dbReference type="ARBA" id="ARBA00022857"/>
    </source>
</evidence>
<organism evidence="8 9">
    <name type="scientific">Coniochaeta pulveracea</name>
    <dbReference type="NCBI Taxonomy" id="177199"/>
    <lineage>
        <taxon>Eukaryota</taxon>
        <taxon>Fungi</taxon>
        <taxon>Dikarya</taxon>
        <taxon>Ascomycota</taxon>
        <taxon>Pezizomycotina</taxon>
        <taxon>Sordariomycetes</taxon>
        <taxon>Sordariomycetidae</taxon>
        <taxon>Coniochaetales</taxon>
        <taxon>Coniochaetaceae</taxon>
        <taxon>Coniochaeta</taxon>
    </lineage>
</organism>
<dbReference type="OrthoDB" id="9989144at2759"/>
<dbReference type="SUPFAM" id="SSF51735">
    <property type="entry name" value="NAD(P)-binding Rossmann-fold domains"/>
    <property type="match status" value="1"/>
</dbReference>
<keyword evidence="7" id="KW-0812">Transmembrane</keyword>
<evidence type="ECO:0000256" key="6">
    <source>
        <dbReference type="ARBA" id="ARBA00023593"/>
    </source>
</evidence>
<dbReference type="STRING" id="177199.A0A420YN62"/>
<dbReference type="GO" id="GO:0005811">
    <property type="term" value="C:lipid droplet"/>
    <property type="evidence" value="ECO:0007669"/>
    <property type="project" value="TreeGrafter"/>
</dbReference>
<evidence type="ECO:0000313" key="9">
    <source>
        <dbReference type="Proteomes" id="UP000275385"/>
    </source>
</evidence>
<evidence type="ECO:0000256" key="1">
    <source>
        <dbReference type="ARBA" id="ARBA00022516"/>
    </source>
</evidence>
<feature type="transmembrane region" description="Helical" evidence="7">
    <location>
        <begin position="308"/>
        <end position="330"/>
    </location>
</feature>
<dbReference type="GO" id="GO:0000253">
    <property type="term" value="F:3-beta-hydroxysteroid 3-dehydrogenase (NADP+) activity"/>
    <property type="evidence" value="ECO:0007669"/>
    <property type="project" value="TreeGrafter"/>
</dbReference>
<name>A0A420YN62_9PEZI</name>
<dbReference type="EMBL" id="QVQW01000002">
    <property type="protein sequence ID" value="RKU49343.1"/>
    <property type="molecule type" value="Genomic_DNA"/>
</dbReference>
<dbReference type="PANTHER" id="PTHR43647">
    <property type="entry name" value="DEHYDROGENASE"/>
    <property type="match status" value="1"/>
</dbReference>
<evidence type="ECO:0000313" key="8">
    <source>
        <dbReference type="EMBL" id="RKU49343.1"/>
    </source>
</evidence>
<dbReference type="GO" id="GO:0005741">
    <property type="term" value="C:mitochondrial outer membrane"/>
    <property type="evidence" value="ECO:0007669"/>
    <property type="project" value="TreeGrafter"/>
</dbReference>
<dbReference type="PANTHER" id="PTHR43647:SF1">
    <property type="entry name" value="3-KETO-STEROID REDUCTASE ERG27"/>
    <property type="match status" value="1"/>
</dbReference>
<keyword evidence="3" id="KW-0752">Steroid biosynthesis</keyword>
<keyword evidence="4" id="KW-0560">Oxidoreductase</keyword>
<sequence length="467" mass="51999">MSPAPWNSVPEDKTLFTLVTGANSGIGFGICQRLIDEFLSSRPRDAHLVVIPTTRSAKKSQETVQALRQYARKSAEKSQTLRSHSSSNCSLRDTTRRIHIASVQLDLCDLTTIKKAADQLINGTLSSPSEDDHFVSLVDVTIPRLDSAIFNAGIGGWTGLNWPGFLHNVLTAGIIQAFTFPTFKAGQAGLAVNPLRKVDEKAPQMGEVFCANVFGHYLFAHEILPLISRPPTSTLPPGRIIWESSIEPTWKDFSLSDFQGVKTNAAYESSKRLTDVLVLTSSLSSVKPFSTPYLTIGGKETLTPPKVYLSHPGVVVTSLFPLNAFLFFWYRLAMYLARFLGSPWHTVSTYLGAHAMVWLALAQQEELDSLNAERVKWGSSTDRSGKVGQKMTEVEGWGWEGKVEDRKALEQDLGAWISRKLSGRKSDAVDLTEERLVEFEMLGRSCWREMERLREEWGTRMNKACAR</sequence>
<dbReference type="Gene3D" id="3.40.50.720">
    <property type="entry name" value="NAD(P)-binding Rossmann-like Domain"/>
    <property type="match status" value="1"/>
</dbReference>
<dbReference type="Proteomes" id="UP000275385">
    <property type="component" value="Unassembled WGS sequence"/>
</dbReference>
<keyword evidence="9" id="KW-1185">Reference proteome</keyword>
<keyword evidence="2" id="KW-0521">NADP</keyword>
<proteinExistence type="inferred from homology"/>
<keyword evidence="1" id="KW-0444">Lipid biosynthesis</keyword>
<comment type="similarity">
    <text evidence="6">Belongs to the short-chain dehydrogenases/reductases (SDR) family. ERG27 subfamily.</text>
</comment>
<evidence type="ECO:0000256" key="4">
    <source>
        <dbReference type="ARBA" id="ARBA00023002"/>
    </source>
</evidence>
<reference evidence="8 9" key="1">
    <citation type="submission" date="2018-08" db="EMBL/GenBank/DDBJ databases">
        <title>Draft genome of the lignicolous fungus Coniochaeta pulveracea.</title>
        <authorList>
            <person name="Borstlap C.J."/>
            <person name="De Witt R.N."/>
            <person name="Botha A."/>
            <person name="Volschenk H."/>
        </authorList>
    </citation>
    <scope>NUCLEOTIDE SEQUENCE [LARGE SCALE GENOMIC DNA]</scope>
    <source>
        <strain evidence="8 9">CAB683</strain>
    </source>
</reference>
<gene>
    <name evidence="8" type="primary">ERG27</name>
    <name evidence="8" type="ORF">DL546_009880</name>
</gene>
<keyword evidence="5" id="KW-0443">Lipid metabolism</keyword>
<evidence type="ECO:0000256" key="7">
    <source>
        <dbReference type="SAM" id="Phobius"/>
    </source>
</evidence>